<evidence type="ECO:0000256" key="1">
    <source>
        <dbReference type="SAM" id="MobiDB-lite"/>
    </source>
</evidence>
<gene>
    <name evidence="3" type="ORF">EDD28_1645</name>
</gene>
<comment type="caution">
    <text evidence="3">The sequence shown here is derived from an EMBL/GenBank/DDBJ whole genome shotgun (WGS) entry which is preliminary data.</text>
</comment>
<evidence type="ECO:0000313" key="4">
    <source>
        <dbReference type="Proteomes" id="UP000275356"/>
    </source>
</evidence>
<feature type="transmembrane region" description="Helical" evidence="2">
    <location>
        <begin position="62"/>
        <end position="85"/>
    </location>
</feature>
<evidence type="ECO:0000313" key="3">
    <source>
        <dbReference type="EMBL" id="ROR97052.1"/>
    </source>
</evidence>
<organism evidence="3 4">
    <name type="scientific">Salana multivorans</name>
    <dbReference type="NCBI Taxonomy" id="120377"/>
    <lineage>
        <taxon>Bacteria</taxon>
        <taxon>Bacillati</taxon>
        <taxon>Actinomycetota</taxon>
        <taxon>Actinomycetes</taxon>
        <taxon>Micrococcales</taxon>
        <taxon>Beutenbergiaceae</taxon>
        <taxon>Salana</taxon>
    </lineage>
</organism>
<protein>
    <submittedName>
        <fullName evidence="3">Uncharacterized protein</fullName>
    </submittedName>
</protein>
<sequence length="256" mass="27780">MGKATVETSSDRGQVDPGRWEREWHRSGTRTLRVIGGPTLVLVAILAGLVTLTARGGIESRLAFPAMLLATFVVVLVIVGIALWLSSARLTWLVRSIRRAQPEVVLVGAHVDRRRLLDVLGVDGPSPRVAIAITATPAGLAMWRDPDRPFFATPWSCVALARSAAVESTEVKGRFWRTFRFALRTGGPERYLSVNLLHGLPLARYVPPDGLDAFARTCDLLAGRRLDGSQPVDAPADPPTDLPDWGSWGSSSTMGR</sequence>
<dbReference type="AlphaFoldDB" id="A0A3N2DBG2"/>
<dbReference type="Proteomes" id="UP000275356">
    <property type="component" value="Unassembled WGS sequence"/>
</dbReference>
<accession>A0A3N2DBG2</accession>
<keyword evidence="4" id="KW-1185">Reference proteome</keyword>
<dbReference type="EMBL" id="RKHQ01000001">
    <property type="protein sequence ID" value="ROR97052.1"/>
    <property type="molecule type" value="Genomic_DNA"/>
</dbReference>
<proteinExistence type="predicted"/>
<dbReference type="RefSeq" id="WP_123739149.1">
    <property type="nucleotide sequence ID" value="NZ_RKHQ01000001.1"/>
</dbReference>
<feature type="transmembrane region" description="Helical" evidence="2">
    <location>
        <begin position="32"/>
        <end position="50"/>
    </location>
</feature>
<feature type="region of interest" description="Disordered" evidence="1">
    <location>
        <begin position="227"/>
        <end position="256"/>
    </location>
</feature>
<keyword evidence="2" id="KW-1133">Transmembrane helix</keyword>
<reference evidence="3 4" key="1">
    <citation type="submission" date="2018-11" db="EMBL/GenBank/DDBJ databases">
        <title>Sequencing the genomes of 1000 actinobacteria strains.</title>
        <authorList>
            <person name="Klenk H.-P."/>
        </authorList>
    </citation>
    <scope>NUCLEOTIDE SEQUENCE [LARGE SCALE GENOMIC DNA]</scope>
    <source>
        <strain evidence="3 4">DSM 13521</strain>
    </source>
</reference>
<evidence type="ECO:0000256" key="2">
    <source>
        <dbReference type="SAM" id="Phobius"/>
    </source>
</evidence>
<name>A0A3N2DBG2_9MICO</name>
<keyword evidence="2" id="KW-0812">Transmembrane</keyword>
<keyword evidence="2" id="KW-0472">Membrane</keyword>